<gene>
    <name evidence="3" type="ORF">DW654_01840</name>
    <name evidence="2" type="ORF">ERS852392_02988</name>
</gene>
<organism evidence="2 4">
    <name type="scientific">Roseburia inulinivorans</name>
    <dbReference type="NCBI Taxonomy" id="360807"/>
    <lineage>
        <taxon>Bacteria</taxon>
        <taxon>Bacillati</taxon>
        <taxon>Bacillota</taxon>
        <taxon>Clostridia</taxon>
        <taxon>Lachnospirales</taxon>
        <taxon>Lachnospiraceae</taxon>
        <taxon>Roseburia</taxon>
    </lineage>
</organism>
<feature type="coiled-coil region" evidence="1">
    <location>
        <begin position="1"/>
        <end position="28"/>
    </location>
</feature>
<reference evidence="2 4" key="1">
    <citation type="submission" date="2015-09" db="EMBL/GenBank/DDBJ databases">
        <authorList>
            <consortium name="Pathogen Informatics"/>
        </authorList>
    </citation>
    <scope>NUCLEOTIDE SEQUENCE [LARGE SCALE GENOMIC DNA]</scope>
    <source>
        <strain evidence="2 4">2789STDY5608835</strain>
    </source>
</reference>
<name>A0A174ENT9_9FIRM</name>
<evidence type="ECO:0000256" key="1">
    <source>
        <dbReference type="SAM" id="Coils"/>
    </source>
</evidence>
<keyword evidence="1" id="KW-0175">Coiled coil</keyword>
<evidence type="ECO:0000313" key="2">
    <source>
        <dbReference type="EMBL" id="CUO37825.1"/>
    </source>
</evidence>
<accession>A0A174ENT9</accession>
<evidence type="ECO:0000313" key="4">
    <source>
        <dbReference type="Proteomes" id="UP000095395"/>
    </source>
</evidence>
<dbReference type="EMBL" id="QRHP01000001">
    <property type="protein sequence ID" value="RHF87522.1"/>
    <property type="molecule type" value="Genomic_DNA"/>
</dbReference>
<sequence length="262" mass="31643">MENTISIYQQALEEKAFLERQIGELEKRIKKYPKGKLICCKSDDHVKWYLSENGKRQYIPKKKRKFAEQLALKRYEKLKLQEMMSERMAIDFYLRHHSDNTAEKELLAKSGFQELLEPYFKNAVQEFEEWMHRNYETNTFHQEQLIHKTCSGIYVRSKSEAMILMLLEQRHIPYRYESELHLGNRDIYPDFTLIHPKTGKMLYWEHFGMMDDAKYYRDACAKLEFYLSNQIYPLDQLIVTFETKENPLTTEKIEKTIQLYFG</sequence>
<dbReference type="Proteomes" id="UP000095395">
    <property type="component" value="Unassembled WGS sequence"/>
</dbReference>
<evidence type="ECO:0000313" key="3">
    <source>
        <dbReference type="EMBL" id="RHF87522.1"/>
    </source>
</evidence>
<dbReference type="Proteomes" id="UP000283701">
    <property type="component" value="Unassembled WGS sequence"/>
</dbReference>
<proteinExistence type="predicted"/>
<dbReference type="AlphaFoldDB" id="A0A174ENT9"/>
<evidence type="ECO:0000313" key="5">
    <source>
        <dbReference type="Proteomes" id="UP000283701"/>
    </source>
</evidence>
<protein>
    <submittedName>
        <fullName evidence="3">ATPase</fullName>
    </submittedName>
</protein>
<reference evidence="3 5" key="2">
    <citation type="submission" date="2018-08" db="EMBL/GenBank/DDBJ databases">
        <title>A genome reference for cultivated species of the human gut microbiota.</title>
        <authorList>
            <person name="Zou Y."/>
            <person name="Xue W."/>
            <person name="Luo G."/>
        </authorList>
    </citation>
    <scope>NUCLEOTIDE SEQUENCE [LARGE SCALE GENOMIC DNA]</scope>
    <source>
        <strain evidence="3 5">AM23-23AC</strain>
    </source>
</reference>
<dbReference type="EMBL" id="CYYR01000025">
    <property type="protein sequence ID" value="CUO37825.1"/>
    <property type="molecule type" value="Genomic_DNA"/>
</dbReference>